<dbReference type="AlphaFoldDB" id="A0AAV4UR45"/>
<evidence type="ECO:0000313" key="1">
    <source>
        <dbReference type="EMBL" id="GIY60194.1"/>
    </source>
</evidence>
<reference evidence="1 2" key="1">
    <citation type="submission" date="2021-06" db="EMBL/GenBank/DDBJ databases">
        <title>Caerostris extrusa draft genome.</title>
        <authorList>
            <person name="Kono N."/>
            <person name="Arakawa K."/>
        </authorList>
    </citation>
    <scope>NUCLEOTIDE SEQUENCE [LARGE SCALE GENOMIC DNA]</scope>
</reference>
<dbReference type="EMBL" id="BPLR01013292">
    <property type="protein sequence ID" value="GIY60194.1"/>
    <property type="molecule type" value="Genomic_DNA"/>
</dbReference>
<dbReference type="Proteomes" id="UP001054945">
    <property type="component" value="Unassembled WGS sequence"/>
</dbReference>
<evidence type="ECO:0000313" key="2">
    <source>
        <dbReference type="Proteomes" id="UP001054945"/>
    </source>
</evidence>
<protein>
    <submittedName>
        <fullName evidence="1">Uncharacterized protein</fullName>
    </submittedName>
</protein>
<accession>A0AAV4UR45</accession>
<proteinExistence type="predicted"/>
<name>A0AAV4UR45_CAEEX</name>
<organism evidence="1 2">
    <name type="scientific">Caerostris extrusa</name>
    <name type="common">Bark spider</name>
    <name type="synonym">Caerostris bankana</name>
    <dbReference type="NCBI Taxonomy" id="172846"/>
    <lineage>
        <taxon>Eukaryota</taxon>
        <taxon>Metazoa</taxon>
        <taxon>Ecdysozoa</taxon>
        <taxon>Arthropoda</taxon>
        <taxon>Chelicerata</taxon>
        <taxon>Arachnida</taxon>
        <taxon>Araneae</taxon>
        <taxon>Araneomorphae</taxon>
        <taxon>Entelegynae</taxon>
        <taxon>Araneoidea</taxon>
        <taxon>Araneidae</taxon>
        <taxon>Caerostris</taxon>
    </lineage>
</organism>
<keyword evidence="2" id="KW-1185">Reference proteome</keyword>
<comment type="caution">
    <text evidence="1">The sequence shown here is derived from an EMBL/GenBank/DDBJ whole genome shotgun (WGS) entry which is preliminary data.</text>
</comment>
<sequence>MLTFSLPDDVCNRKASEVCTSEYQNFGIILKLQKDTSIYAGITQISCRAPRNSLTMIVNNWSSIVGIANDEEFKEYCSLKQTNTIKLLKDHLGSEEMIPFHHVTGCLNEVLEVNCFADQYYKKCGSDLKDAANEILGEVKTFISRFKLFDNFCPKTLHPEFLTLLELIEKLTKEEIYFKIYFNEINVANMNAECP</sequence>
<gene>
    <name evidence="1" type="ORF">CEXT_248951</name>
</gene>